<dbReference type="GO" id="GO:0008909">
    <property type="term" value="F:isochorismate synthase activity"/>
    <property type="evidence" value="ECO:0007669"/>
    <property type="project" value="UniProtKB-EC"/>
</dbReference>
<dbReference type="OrthoDB" id="9806579at2"/>
<dbReference type="Pfam" id="PF00425">
    <property type="entry name" value="Chorismate_bind"/>
    <property type="match status" value="1"/>
</dbReference>
<dbReference type="PANTHER" id="PTHR42839:SF2">
    <property type="entry name" value="ISOCHORISMATE SYNTHASE ENTC"/>
    <property type="match status" value="1"/>
</dbReference>
<dbReference type="RefSeq" id="WP_077315515.1">
    <property type="nucleotide sequence ID" value="NZ_AP024887.1"/>
</dbReference>
<keyword evidence="8" id="KW-1185">Reference proteome</keyword>
<dbReference type="NCBIfam" id="TIGR00543">
    <property type="entry name" value="isochor_syn"/>
    <property type="match status" value="1"/>
</dbReference>
<proteinExistence type="inferred from homology"/>
<dbReference type="SUPFAM" id="SSF56322">
    <property type="entry name" value="ADC synthase"/>
    <property type="match status" value="1"/>
</dbReference>
<evidence type="ECO:0000256" key="1">
    <source>
        <dbReference type="ARBA" id="ARBA00000799"/>
    </source>
</evidence>
<feature type="domain" description="Chorismate-utilising enzyme C-terminal" evidence="6">
    <location>
        <begin position="122"/>
        <end position="376"/>
    </location>
</feature>
<evidence type="ECO:0000256" key="3">
    <source>
        <dbReference type="ARBA" id="ARBA00012824"/>
    </source>
</evidence>
<evidence type="ECO:0000313" key="7">
    <source>
        <dbReference type="EMBL" id="SJL85123.1"/>
    </source>
</evidence>
<dbReference type="InterPro" id="IPR004561">
    <property type="entry name" value="IsoChor_synthase"/>
</dbReference>
<dbReference type="Gene3D" id="3.60.120.10">
    <property type="entry name" value="Anthranilate synthase"/>
    <property type="match status" value="1"/>
</dbReference>
<comment type="similarity">
    <text evidence="2">Belongs to the isochorismate synthase family.</text>
</comment>
<dbReference type="GO" id="GO:0009697">
    <property type="term" value="P:salicylic acid biosynthetic process"/>
    <property type="evidence" value="ECO:0007669"/>
    <property type="project" value="TreeGrafter"/>
</dbReference>
<sequence>MKREVIGYNELSNVVLKQNLDSAPFFFASPSATMLGVGIEDTFTGVIPFAQLAEKATSMLQKAKKNEQDNPVLFGIVPFSEDNPSRFLIPDHLHVSSSTRAEQHAQPAYHAPGKLVSAPTGEHYKQAVQDAIGLFSNTDLSKVVLSRALEVGTDEDIDQLRLLKNMLAINSAGYTFAASLASGNKMMGASPELLVAKKGSNITSNPLAGSLPCSDDVAVNAMRSEQLLNSAKDLYEHSFVVEEVERVLNKYCHGLYTPMAPSVIKTKTMLHLSTLLEGQVDNPDISVLQLASDLHPTPAVCGYPRQAAYQAIRNIEQYDRGYFTGMVGWCDSRGNGEWVVTIRCAEVQKRSMKVFAGAGIVSQSQPQSELDETGAKMSTILSAAGIELNDMLVA</sequence>
<evidence type="ECO:0000256" key="4">
    <source>
        <dbReference type="ARBA" id="ARBA00023235"/>
    </source>
</evidence>
<dbReference type="PANTHER" id="PTHR42839">
    <property type="entry name" value="ISOCHORISMATE SYNTHASE ENTC"/>
    <property type="match status" value="1"/>
</dbReference>
<dbReference type="STRING" id="1918946.VPAL9027_03146"/>
<evidence type="ECO:0000256" key="2">
    <source>
        <dbReference type="ARBA" id="ARBA00005297"/>
    </source>
</evidence>
<name>A0A1R4B874_9VIBR</name>
<evidence type="ECO:0000259" key="6">
    <source>
        <dbReference type="Pfam" id="PF00425"/>
    </source>
</evidence>
<accession>A0A1R4B874</accession>
<comment type="catalytic activity">
    <reaction evidence="1">
        <text>chorismate = isochorismate</text>
        <dbReference type="Rhea" id="RHEA:18985"/>
        <dbReference type="ChEBI" id="CHEBI:29748"/>
        <dbReference type="ChEBI" id="CHEBI:29780"/>
        <dbReference type="EC" id="5.4.4.2"/>
    </reaction>
</comment>
<dbReference type="Proteomes" id="UP000189475">
    <property type="component" value="Unassembled WGS sequence"/>
</dbReference>
<dbReference type="InterPro" id="IPR015890">
    <property type="entry name" value="Chorismate_C"/>
</dbReference>
<evidence type="ECO:0000256" key="5">
    <source>
        <dbReference type="ARBA" id="ARBA00041564"/>
    </source>
</evidence>
<dbReference type="EC" id="5.4.4.2" evidence="3"/>
<dbReference type="EMBL" id="FUFT01000009">
    <property type="protein sequence ID" value="SJL85123.1"/>
    <property type="molecule type" value="Genomic_DNA"/>
</dbReference>
<protein>
    <recommendedName>
        <fullName evidence="3">isochorismate synthase</fullName>
        <ecNumber evidence="3">5.4.4.2</ecNumber>
    </recommendedName>
    <alternativeName>
        <fullName evidence="5">Isochorismate mutase</fullName>
    </alternativeName>
</protein>
<reference evidence="7 8" key="1">
    <citation type="submission" date="2017-02" db="EMBL/GenBank/DDBJ databases">
        <authorList>
            <person name="Peterson S.W."/>
        </authorList>
    </citation>
    <scope>NUCLEOTIDE SEQUENCE [LARGE SCALE GENOMIC DNA]</scope>
    <source>
        <strain evidence="7 8">CECT 9027</strain>
    </source>
</reference>
<gene>
    <name evidence="7" type="primary">dhbC</name>
    <name evidence="7" type="ORF">VPAL9027_03146</name>
</gene>
<dbReference type="InterPro" id="IPR005801">
    <property type="entry name" value="ADC_synthase"/>
</dbReference>
<keyword evidence="4 7" id="KW-0413">Isomerase</keyword>
<organism evidence="7 8">
    <name type="scientific">Vibrio palustris</name>
    <dbReference type="NCBI Taxonomy" id="1918946"/>
    <lineage>
        <taxon>Bacteria</taxon>
        <taxon>Pseudomonadati</taxon>
        <taxon>Pseudomonadota</taxon>
        <taxon>Gammaproteobacteria</taxon>
        <taxon>Vibrionales</taxon>
        <taxon>Vibrionaceae</taxon>
        <taxon>Vibrio</taxon>
    </lineage>
</organism>
<dbReference type="AlphaFoldDB" id="A0A1R4B874"/>
<evidence type="ECO:0000313" key="8">
    <source>
        <dbReference type="Proteomes" id="UP000189475"/>
    </source>
</evidence>